<gene>
    <name evidence="3" type="ORF">BDW02DRAFT_486662</name>
</gene>
<dbReference type="InterPro" id="IPR013830">
    <property type="entry name" value="SGNH_hydro"/>
</dbReference>
<feature type="chain" id="PRO_5025373917" evidence="1">
    <location>
        <begin position="22"/>
        <end position="240"/>
    </location>
</feature>
<evidence type="ECO:0000256" key="1">
    <source>
        <dbReference type="SAM" id="SignalP"/>
    </source>
</evidence>
<dbReference type="InterPro" id="IPR051532">
    <property type="entry name" value="Ester_Hydrolysis_Enzymes"/>
</dbReference>
<keyword evidence="1" id="KW-0732">Signal</keyword>
<name>A0A6A5KTC5_9PLEO</name>
<reference evidence="3" key="1">
    <citation type="submission" date="2020-01" db="EMBL/GenBank/DDBJ databases">
        <authorList>
            <consortium name="DOE Joint Genome Institute"/>
            <person name="Haridas S."/>
            <person name="Albert R."/>
            <person name="Binder M."/>
            <person name="Bloem J."/>
            <person name="Labutti K."/>
            <person name="Salamov A."/>
            <person name="Andreopoulos B."/>
            <person name="Baker S.E."/>
            <person name="Barry K."/>
            <person name="Bills G."/>
            <person name="Bluhm B.H."/>
            <person name="Cannon C."/>
            <person name="Castanera R."/>
            <person name="Culley D.E."/>
            <person name="Daum C."/>
            <person name="Ezra D."/>
            <person name="Gonzalez J.B."/>
            <person name="Henrissat B."/>
            <person name="Kuo A."/>
            <person name="Liang C."/>
            <person name="Lipzen A."/>
            <person name="Lutzoni F."/>
            <person name="Magnuson J."/>
            <person name="Mondo S."/>
            <person name="Nolan M."/>
            <person name="Ohm R."/>
            <person name="Pangilinan J."/>
            <person name="Park H.-J."/>
            <person name="Ramirez L."/>
            <person name="Alfaro M."/>
            <person name="Sun H."/>
            <person name="Tritt A."/>
            <person name="Yoshinaga Y."/>
            <person name="Zwiers L.-H."/>
            <person name="Turgeon B.G."/>
            <person name="Goodwin S.B."/>
            <person name="Spatafora J.W."/>
            <person name="Crous P.W."/>
            <person name="Grigoriev I.V."/>
        </authorList>
    </citation>
    <scope>NUCLEOTIDE SEQUENCE</scope>
    <source>
        <strain evidence="3">P77</strain>
    </source>
</reference>
<feature type="domain" description="SGNH hydrolase-type esterase" evidence="2">
    <location>
        <begin position="38"/>
        <end position="205"/>
    </location>
</feature>
<dbReference type="Pfam" id="PF13472">
    <property type="entry name" value="Lipase_GDSL_2"/>
    <property type="match status" value="1"/>
</dbReference>
<dbReference type="Gene3D" id="3.40.50.1110">
    <property type="entry name" value="SGNH hydrolase"/>
    <property type="match status" value="1"/>
</dbReference>
<evidence type="ECO:0000313" key="4">
    <source>
        <dbReference type="Proteomes" id="UP000800040"/>
    </source>
</evidence>
<evidence type="ECO:0000259" key="2">
    <source>
        <dbReference type="Pfam" id="PF13472"/>
    </source>
</evidence>
<dbReference type="GO" id="GO:0004622">
    <property type="term" value="F:phosphatidylcholine lysophospholipase activity"/>
    <property type="evidence" value="ECO:0007669"/>
    <property type="project" value="TreeGrafter"/>
</dbReference>
<protein>
    <submittedName>
        <fullName evidence="3">SGNH hydrolase</fullName>
    </submittedName>
</protein>
<keyword evidence="4" id="KW-1185">Reference proteome</keyword>
<proteinExistence type="predicted"/>
<organism evidence="3 4">
    <name type="scientific">Decorospora gaudefroyi</name>
    <dbReference type="NCBI Taxonomy" id="184978"/>
    <lineage>
        <taxon>Eukaryota</taxon>
        <taxon>Fungi</taxon>
        <taxon>Dikarya</taxon>
        <taxon>Ascomycota</taxon>
        <taxon>Pezizomycotina</taxon>
        <taxon>Dothideomycetes</taxon>
        <taxon>Pleosporomycetidae</taxon>
        <taxon>Pleosporales</taxon>
        <taxon>Pleosporineae</taxon>
        <taxon>Pleosporaceae</taxon>
        <taxon>Decorospora</taxon>
    </lineage>
</organism>
<sequence>MFRLATLILWLLTLANQVCEAQTVKVMPFGASIVSRCWRANLQAKLKNAGMKDFDFVGSKTGTCGGNGVDQDHEGHPGALATDYAKNGDLVGWLNTNPPDVVLMLVGTNDVLRKKSTNEILAAYDTLLDQMRNKNPRVQIIFSNLLPLDPARFGADGVQGIKTLNAAIASYAPKKSNLKSPVYFVDNFTEFDPVKDTDDGEHPNTSTGIEKMAVQFFKPTQTAIKAARAVKTMKSRIVVR</sequence>
<dbReference type="AlphaFoldDB" id="A0A6A5KTC5"/>
<keyword evidence="3" id="KW-0378">Hydrolase</keyword>
<dbReference type="Proteomes" id="UP000800040">
    <property type="component" value="Unassembled WGS sequence"/>
</dbReference>
<dbReference type="CDD" id="cd01833">
    <property type="entry name" value="XynB_like"/>
    <property type="match status" value="1"/>
</dbReference>
<dbReference type="OrthoDB" id="2119228at2759"/>
<dbReference type="InterPro" id="IPR036514">
    <property type="entry name" value="SGNH_hydro_sf"/>
</dbReference>
<evidence type="ECO:0000313" key="3">
    <source>
        <dbReference type="EMBL" id="KAF1839522.1"/>
    </source>
</evidence>
<accession>A0A6A5KTC5</accession>
<dbReference type="PANTHER" id="PTHR30383:SF2">
    <property type="entry name" value="CELLULOSE-BINDING PROTEIN"/>
    <property type="match status" value="1"/>
</dbReference>
<feature type="signal peptide" evidence="1">
    <location>
        <begin position="1"/>
        <end position="21"/>
    </location>
</feature>
<dbReference type="PANTHER" id="PTHR30383">
    <property type="entry name" value="THIOESTERASE 1/PROTEASE 1/LYSOPHOSPHOLIPASE L1"/>
    <property type="match status" value="1"/>
</dbReference>
<dbReference type="SUPFAM" id="SSF52266">
    <property type="entry name" value="SGNH hydrolase"/>
    <property type="match status" value="1"/>
</dbReference>
<dbReference type="EMBL" id="ML975245">
    <property type="protein sequence ID" value="KAF1839522.1"/>
    <property type="molecule type" value="Genomic_DNA"/>
</dbReference>